<keyword evidence="3" id="KW-0479">Metal-binding</keyword>
<dbReference type="eggNOG" id="COG0624">
    <property type="taxonomic scope" value="Bacteria"/>
</dbReference>
<evidence type="ECO:0000256" key="4">
    <source>
        <dbReference type="ARBA" id="ARBA00022801"/>
    </source>
</evidence>
<dbReference type="Pfam" id="PF07687">
    <property type="entry name" value="M20_dimer"/>
    <property type="match status" value="1"/>
</dbReference>
<dbReference type="PANTHER" id="PTHR45962:SF1">
    <property type="entry name" value="N-FATTY-ACYL-AMINO ACID SYNTHASE_HYDROLASE PM20D1"/>
    <property type="match status" value="1"/>
</dbReference>
<keyword evidence="2" id="KW-0645">Protease</keyword>
<reference evidence="7 8" key="1">
    <citation type="journal article" date="2008" name="BMC Genomics">
        <title>Complete genome of Phenylobacterium zucineum - a novel facultative intracellular bacterium isolated from human erythroleukemia cell line K562.</title>
        <authorList>
            <person name="Luo Y."/>
            <person name="Xu X."/>
            <person name="Ding Z."/>
            <person name="Liu Z."/>
            <person name="Zhang B."/>
            <person name="Yan Z."/>
            <person name="Sun J."/>
            <person name="Hu S."/>
            <person name="Hu X."/>
        </authorList>
    </citation>
    <scope>NUCLEOTIDE SEQUENCE [LARGE SCALE GENOMIC DNA]</scope>
    <source>
        <strain evidence="7 8">HLK1</strain>
    </source>
</reference>
<dbReference type="Gene3D" id="3.30.70.360">
    <property type="match status" value="1"/>
</dbReference>
<dbReference type="NCBIfam" id="NF006112">
    <property type="entry name" value="PRK08262.1-3"/>
    <property type="match status" value="1"/>
</dbReference>
<dbReference type="InterPro" id="IPR011650">
    <property type="entry name" value="Peptidase_M20_dimer"/>
</dbReference>
<accession>B4RA42</accession>
<dbReference type="InterPro" id="IPR002933">
    <property type="entry name" value="Peptidase_M20"/>
</dbReference>
<dbReference type="GO" id="GO:0046872">
    <property type="term" value="F:metal ion binding"/>
    <property type="evidence" value="ECO:0007669"/>
    <property type="project" value="UniProtKB-KW"/>
</dbReference>
<gene>
    <name evidence="7" type="ordered locus">PHZ_c3137</name>
</gene>
<evidence type="ECO:0000256" key="5">
    <source>
        <dbReference type="ARBA" id="ARBA00022833"/>
    </source>
</evidence>
<dbReference type="GO" id="GO:0008233">
    <property type="term" value="F:peptidase activity"/>
    <property type="evidence" value="ECO:0007669"/>
    <property type="project" value="UniProtKB-KW"/>
</dbReference>
<evidence type="ECO:0000256" key="2">
    <source>
        <dbReference type="ARBA" id="ARBA00022670"/>
    </source>
</evidence>
<dbReference type="Gene3D" id="3.40.630.10">
    <property type="entry name" value="Zn peptidases"/>
    <property type="match status" value="1"/>
</dbReference>
<dbReference type="STRING" id="450851.PHZ_c3137"/>
<dbReference type="InterPro" id="IPR047177">
    <property type="entry name" value="Pept_M20A"/>
</dbReference>
<organism evidence="7 8">
    <name type="scientific">Phenylobacterium zucineum (strain HLK1)</name>
    <dbReference type="NCBI Taxonomy" id="450851"/>
    <lineage>
        <taxon>Bacteria</taxon>
        <taxon>Pseudomonadati</taxon>
        <taxon>Pseudomonadota</taxon>
        <taxon>Alphaproteobacteria</taxon>
        <taxon>Caulobacterales</taxon>
        <taxon>Caulobacteraceae</taxon>
        <taxon>Phenylobacterium</taxon>
    </lineage>
</organism>
<feature type="domain" description="Peptidase M20 dimerisation" evidence="6">
    <location>
        <begin position="242"/>
        <end position="386"/>
    </location>
</feature>
<dbReference type="PANTHER" id="PTHR45962">
    <property type="entry name" value="N-FATTY-ACYL-AMINO ACID SYNTHASE/HYDROLASE PM20D1"/>
    <property type="match status" value="1"/>
</dbReference>
<dbReference type="Pfam" id="PF01546">
    <property type="entry name" value="Peptidase_M20"/>
    <property type="match status" value="1"/>
</dbReference>
<dbReference type="OrthoDB" id="9809784at2"/>
<dbReference type="KEGG" id="pzu:PHZ_c3137"/>
<evidence type="ECO:0000259" key="6">
    <source>
        <dbReference type="Pfam" id="PF07687"/>
    </source>
</evidence>
<keyword evidence="5" id="KW-0862">Zinc</keyword>
<dbReference type="GO" id="GO:0006508">
    <property type="term" value="P:proteolysis"/>
    <property type="evidence" value="ECO:0007669"/>
    <property type="project" value="UniProtKB-KW"/>
</dbReference>
<evidence type="ECO:0000256" key="3">
    <source>
        <dbReference type="ARBA" id="ARBA00022723"/>
    </source>
</evidence>
<dbReference type="SUPFAM" id="SSF55031">
    <property type="entry name" value="Bacterial exopeptidase dimerisation domain"/>
    <property type="match status" value="1"/>
</dbReference>
<dbReference type="EMBL" id="CP000747">
    <property type="protein sequence ID" value="ACG79546.1"/>
    <property type="molecule type" value="Genomic_DNA"/>
</dbReference>
<keyword evidence="4" id="KW-0378">Hydrolase</keyword>
<dbReference type="RefSeq" id="WP_012523684.1">
    <property type="nucleotide sequence ID" value="NC_011144.1"/>
</dbReference>
<dbReference type="Gene3D" id="1.10.150.900">
    <property type="match status" value="1"/>
</dbReference>
<name>B4RA42_PHEZH</name>
<dbReference type="SUPFAM" id="SSF53187">
    <property type="entry name" value="Zn-dependent exopeptidases"/>
    <property type="match status" value="1"/>
</dbReference>
<evidence type="ECO:0000313" key="8">
    <source>
        <dbReference type="Proteomes" id="UP000001868"/>
    </source>
</evidence>
<comment type="similarity">
    <text evidence="1">Belongs to the peptidase M20A family.</text>
</comment>
<sequence length="491" mass="51095">MRILGRIALGLLAVALGLAAVVVVRTLTYEAPAGADTSDVVLAGPVPVDVARAAQRLSAAIQIPTVRHQDRAEDQPAEWDRLHALLQAAYPAAHGAMTREVVDAQTLIYTWAGTDPSLAPIILMAHQDVVPVTAGTEADWKHPPFAGVIAEDAVWGRGAIDDKGSLIGLFEAIEILAGQGFKPKRTVILLSGGDEEVLGSGAQAAARLLQARGVKAEFVLDEGLVVLSDNPITGGRLAVIGTAEKGYGTLKVTARATGGHSSAPPPDAGGVATLAKAITAIVEAPFPLAFRGPGADMLKTVAPDAPFAVRMAVANEWLFGPLLTRQVGATPAGAALLHTTIAPTMLKGSPKENVLPQDATAWINYRIAPGDSSASVMAKAKAAVGDLPVTLAWNATPGEPSPVSSTDSWAWKTLAAVARDVTGAPVAPSLVTAATDSRWMHPVAKDVYRFQPVEFAMSDIQMIHGTNEHLSLKNLEAMVQFYARLIATAAG</sequence>
<proteinExistence type="inferred from homology"/>
<evidence type="ECO:0000313" key="7">
    <source>
        <dbReference type="EMBL" id="ACG79546.1"/>
    </source>
</evidence>
<evidence type="ECO:0000256" key="1">
    <source>
        <dbReference type="ARBA" id="ARBA00006247"/>
    </source>
</evidence>
<dbReference type="AlphaFoldDB" id="B4RA42"/>
<keyword evidence="8" id="KW-1185">Reference proteome</keyword>
<dbReference type="Proteomes" id="UP000001868">
    <property type="component" value="Chromosome"/>
</dbReference>
<protein>
    <submittedName>
        <fullName evidence="7">M20/M25/M40 family peptidase</fullName>
    </submittedName>
</protein>
<dbReference type="InterPro" id="IPR036264">
    <property type="entry name" value="Bact_exopeptidase_dim_dom"/>
</dbReference>
<dbReference type="HOGENOM" id="CLU_021802_11_0_5"/>